<evidence type="ECO:0000313" key="7">
    <source>
        <dbReference type="EMBL" id="CAF1561912.1"/>
    </source>
</evidence>
<dbReference type="PANTHER" id="PTHR14315:SF17">
    <property type="entry name" value="MIP21584P"/>
    <property type="match status" value="1"/>
</dbReference>
<dbReference type="EMBL" id="CAJOBC010094235">
    <property type="protein sequence ID" value="CAF4423466.1"/>
    <property type="molecule type" value="Genomic_DNA"/>
</dbReference>
<dbReference type="GO" id="GO:0046890">
    <property type="term" value="P:regulation of lipid biosynthetic process"/>
    <property type="evidence" value="ECO:0007669"/>
    <property type="project" value="TreeGrafter"/>
</dbReference>
<sequence length="249" mass="28775">MKIENQQNNNTTMTQNDKTYDQYLNSTLTPTNSTANLNGTKRCVLSTKLSRQNSLANRNNYRLHSRQSLNTSNDFLIHHTSYRGIPVVIRAITKFFQATKIMEDEIMIPSKLRDTPVEENLLDSSIQPNNWHEVFKFVQDIRNQLQCSRPFSDNNHQDNNIIHNDNYVPPSLISDNENGYLTNFSSASSTTSEISFEGDNNYAMINTSSFEAITEELKYHYYSLIDTLDILTFLANRVTEKYREDGTFK</sequence>
<keyword evidence="5" id="KW-0539">Nucleus</keyword>
<comment type="caution">
    <text evidence="7">The sequence shown here is derived from an EMBL/GenBank/DDBJ whole genome shotgun (WGS) entry which is preliminary data.</text>
</comment>
<evidence type="ECO:0000256" key="2">
    <source>
        <dbReference type="ARBA" id="ARBA00004496"/>
    </source>
</evidence>
<gene>
    <name evidence="7" type="ORF">GPM918_LOCUS39819</name>
    <name evidence="6" type="ORF">OVA965_LOCUS19955</name>
    <name evidence="9" type="ORF">SRO942_LOCUS40723</name>
    <name evidence="8" type="ORF">TMI583_LOCUS20187</name>
</gene>
<evidence type="ECO:0000313" key="10">
    <source>
        <dbReference type="Proteomes" id="UP000663829"/>
    </source>
</evidence>
<comment type="subcellular location">
    <subcellularLocation>
        <location evidence="2">Cytoplasm</location>
    </subcellularLocation>
    <subcellularLocation>
        <location evidence="1">Nucleus</location>
    </subcellularLocation>
</comment>
<evidence type="ECO:0000313" key="8">
    <source>
        <dbReference type="EMBL" id="CAF3886354.1"/>
    </source>
</evidence>
<evidence type="ECO:0000256" key="1">
    <source>
        <dbReference type="ARBA" id="ARBA00004123"/>
    </source>
</evidence>
<evidence type="ECO:0000313" key="9">
    <source>
        <dbReference type="EMBL" id="CAF4423466.1"/>
    </source>
</evidence>
<evidence type="ECO:0000313" key="6">
    <source>
        <dbReference type="EMBL" id="CAF1116021.1"/>
    </source>
</evidence>
<keyword evidence="4" id="KW-0963">Cytoplasm</keyword>
<dbReference type="Proteomes" id="UP000681722">
    <property type="component" value="Unassembled WGS sequence"/>
</dbReference>
<keyword evidence="10" id="KW-1185">Reference proteome</keyword>
<dbReference type="Gene3D" id="6.10.140.1610">
    <property type="match status" value="1"/>
</dbReference>
<name>A0A815XV35_9BILA</name>
<dbReference type="InterPro" id="IPR009786">
    <property type="entry name" value="Spot_14"/>
</dbReference>
<proteinExistence type="inferred from homology"/>
<protein>
    <submittedName>
        <fullName evidence="7">Uncharacterized protein</fullName>
    </submittedName>
</protein>
<dbReference type="AlphaFoldDB" id="A0A815XV35"/>
<dbReference type="PANTHER" id="PTHR14315">
    <property type="entry name" value="SPOT14 FAMILY MEMBER"/>
    <property type="match status" value="1"/>
</dbReference>
<evidence type="ECO:0000256" key="3">
    <source>
        <dbReference type="ARBA" id="ARBA00009488"/>
    </source>
</evidence>
<evidence type="ECO:0000256" key="4">
    <source>
        <dbReference type="ARBA" id="ARBA00022490"/>
    </source>
</evidence>
<dbReference type="InterPro" id="IPR053719">
    <property type="entry name" value="Lipogen_MT_Stabilize_sf"/>
</dbReference>
<dbReference type="GO" id="GO:0005829">
    <property type="term" value="C:cytosol"/>
    <property type="evidence" value="ECO:0007669"/>
    <property type="project" value="TreeGrafter"/>
</dbReference>
<dbReference type="GO" id="GO:0005634">
    <property type="term" value="C:nucleus"/>
    <property type="evidence" value="ECO:0007669"/>
    <property type="project" value="UniProtKB-SubCell"/>
</dbReference>
<comment type="similarity">
    <text evidence="3">Belongs to the SPOT14 family.</text>
</comment>
<dbReference type="Pfam" id="PF07084">
    <property type="entry name" value="Spot_14"/>
    <property type="match status" value="1"/>
</dbReference>
<dbReference type="OrthoDB" id="5951908at2759"/>
<dbReference type="EMBL" id="CAJNOK010010444">
    <property type="protein sequence ID" value="CAF1116021.1"/>
    <property type="molecule type" value="Genomic_DNA"/>
</dbReference>
<dbReference type="EMBL" id="CAJOBA010015115">
    <property type="protein sequence ID" value="CAF3886354.1"/>
    <property type="molecule type" value="Genomic_DNA"/>
</dbReference>
<evidence type="ECO:0000256" key="5">
    <source>
        <dbReference type="ARBA" id="ARBA00023242"/>
    </source>
</evidence>
<dbReference type="Proteomes" id="UP000677228">
    <property type="component" value="Unassembled WGS sequence"/>
</dbReference>
<dbReference type="Proteomes" id="UP000682733">
    <property type="component" value="Unassembled WGS sequence"/>
</dbReference>
<reference evidence="7" key="1">
    <citation type="submission" date="2021-02" db="EMBL/GenBank/DDBJ databases">
        <authorList>
            <person name="Nowell W R."/>
        </authorList>
    </citation>
    <scope>NUCLEOTIDE SEQUENCE</scope>
</reference>
<organism evidence="7 10">
    <name type="scientific">Didymodactylos carnosus</name>
    <dbReference type="NCBI Taxonomy" id="1234261"/>
    <lineage>
        <taxon>Eukaryota</taxon>
        <taxon>Metazoa</taxon>
        <taxon>Spiralia</taxon>
        <taxon>Gnathifera</taxon>
        <taxon>Rotifera</taxon>
        <taxon>Eurotatoria</taxon>
        <taxon>Bdelloidea</taxon>
        <taxon>Philodinida</taxon>
        <taxon>Philodinidae</taxon>
        <taxon>Didymodactylos</taxon>
    </lineage>
</organism>
<dbReference type="Proteomes" id="UP000663829">
    <property type="component" value="Unassembled WGS sequence"/>
</dbReference>
<accession>A0A815XV35</accession>
<dbReference type="EMBL" id="CAJNOQ010028477">
    <property type="protein sequence ID" value="CAF1561912.1"/>
    <property type="molecule type" value="Genomic_DNA"/>
</dbReference>